<dbReference type="AlphaFoldDB" id="A0A2P5FPK2"/>
<comment type="caution">
    <text evidence="2">The sequence shown here is derived from an EMBL/GenBank/DDBJ whole genome shotgun (WGS) entry which is preliminary data.</text>
</comment>
<protein>
    <submittedName>
        <fullName evidence="2">Uncharacterized protein</fullName>
    </submittedName>
</protein>
<dbReference type="Proteomes" id="UP000237000">
    <property type="component" value="Unassembled WGS sequence"/>
</dbReference>
<accession>A0A2P5FPK2</accession>
<evidence type="ECO:0000256" key="1">
    <source>
        <dbReference type="SAM" id="Phobius"/>
    </source>
</evidence>
<reference evidence="3" key="1">
    <citation type="submission" date="2016-06" db="EMBL/GenBank/DDBJ databases">
        <title>Parallel loss of symbiosis genes in relatives of nitrogen-fixing non-legume Parasponia.</title>
        <authorList>
            <person name="Van Velzen R."/>
            <person name="Holmer R."/>
            <person name="Bu F."/>
            <person name="Rutten L."/>
            <person name="Van Zeijl A."/>
            <person name="Liu W."/>
            <person name="Santuari L."/>
            <person name="Cao Q."/>
            <person name="Sharma T."/>
            <person name="Shen D."/>
            <person name="Roswanjaya Y."/>
            <person name="Wardhani T."/>
            <person name="Kalhor M.S."/>
            <person name="Jansen J."/>
            <person name="Van den Hoogen J."/>
            <person name="Gungor B."/>
            <person name="Hartog M."/>
            <person name="Hontelez J."/>
            <person name="Verver J."/>
            <person name="Yang W.-C."/>
            <person name="Schijlen E."/>
            <person name="Repin R."/>
            <person name="Schilthuizen M."/>
            <person name="Schranz E."/>
            <person name="Heidstra R."/>
            <person name="Miyata K."/>
            <person name="Fedorova E."/>
            <person name="Kohlen W."/>
            <person name="Bisseling T."/>
            <person name="Smit S."/>
            <person name="Geurts R."/>
        </authorList>
    </citation>
    <scope>NUCLEOTIDE SEQUENCE [LARGE SCALE GENOMIC DNA]</scope>
    <source>
        <strain evidence="3">cv. RG33-2</strain>
    </source>
</reference>
<dbReference type="InParanoid" id="A0A2P5FPK2"/>
<organism evidence="2 3">
    <name type="scientific">Trema orientale</name>
    <name type="common">Charcoal tree</name>
    <name type="synonym">Celtis orientalis</name>
    <dbReference type="NCBI Taxonomy" id="63057"/>
    <lineage>
        <taxon>Eukaryota</taxon>
        <taxon>Viridiplantae</taxon>
        <taxon>Streptophyta</taxon>
        <taxon>Embryophyta</taxon>
        <taxon>Tracheophyta</taxon>
        <taxon>Spermatophyta</taxon>
        <taxon>Magnoliopsida</taxon>
        <taxon>eudicotyledons</taxon>
        <taxon>Gunneridae</taxon>
        <taxon>Pentapetalae</taxon>
        <taxon>rosids</taxon>
        <taxon>fabids</taxon>
        <taxon>Rosales</taxon>
        <taxon>Cannabaceae</taxon>
        <taxon>Trema</taxon>
    </lineage>
</organism>
<gene>
    <name evidence="2" type="ORF">TorRG33x02_044960</name>
</gene>
<keyword evidence="3" id="KW-1185">Reference proteome</keyword>
<keyword evidence="1" id="KW-0472">Membrane</keyword>
<feature type="transmembrane region" description="Helical" evidence="1">
    <location>
        <begin position="64"/>
        <end position="82"/>
    </location>
</feature>
<proteinExistence type="predicted"/>
<dbReference type="EMBL" id="JXTC01000017">
    <property type="protein sequence ID" value="PON99731.1"/>
    <property type="molecule type" value="Genomic_DNA"/>
</dbReference>
<name>A0A2P5FPK2_TREOI</name>
<sequence>MCAISKLSFASSNFYSECCCSIGNFCGRFRRMKKVTSFSDLRNMLVFVFLRFFSEVLLDNFYDIIIMSSFNYYNVFLIIIIIDKIIIMNIQSPNSDDFRTSFREKLNKRITFYYEIYVT</sequence>
<evidence type="ECO:0000313" key="2">
    <source>
        <dbReference type="EMBL" id="PON99731.1"/>
    </source>
</evidence>
<keyword evidence="1" id="KW-0812">Transmembrane</keyword>
<keyword evidence="1" id="KW-1133">Transmembrane helix</keyword>
<evidence type="ECO:0000313" key="3">
    <source>
        <dbReference type="Proteomes" id="UP000237000"/>
    </source>
</evidence>